<dbReference type="EMBL" id="WVHS01000002">
    <property type="protein sequence ID" value="MXV16036.1"/>
    <property type="molecule type" value="Genomic_DNA"/>
</dbReference>
<feature type="signal peptide" evidence="1">
    <location>
        <begin position="1"/>
        <end position="20"/>
    </location>
</feature>
<dbReference type="InterPro" id="IPR036116">
    <property type="entry name" value="FN3_sf"/>
</dbReference>
<dbReference type="Proteomes" id="UP000451233">
    <property type="component" value="Unassembled WGS sequence"/>
</dbReference>
<evidence type="ECO:0000313" key="2">
    <source>
        <dbReference type="EMBL" id="MXV16036.1"/>
    </source>
</evidence>
<comment type="caution">
    <text evidence="2">The sequence shown here is derived from an EMBL/GenBank/DDBJ whole genome shotgun (WGS) entry which is preliminary data.</text>
</comment>
<protein>
    <recommendedName>
        <fullName evidence="4">Fibronectin type-III domain-containing protein</fullName>
    </recommendedName>
</protein>
<dbReference type="SUPFAM" id="SSF49265">
    <property type="entry name" value="Fibronectin type III"/>
    <property type="match status" value="1"/>
</dbReference>
<sequence>MKRLILLVILSSSLYSCGSAGDDPQTEPVLPPAKATLLTPAMNEACTTGTVISDSESRITLKWTASDHTDGYEVNIKNLATGSTVKQPSIKAELEIALLRNTPYSWFVVSRSLKSTDIAQSDTWKFYNAGSGVQAYAPFPAEAVTPVIGQQVAAGTVKLEWRGGDVDNDITGYDVYFGTSRTPGVLSSNLTTSSVNASTAAKTTYYWKVVSKDSRGNSSDSGVFEFSTN</sequence>
<dbReference type="AlphaFoldDB" id="A0A7K1XZS4"/>
<dbReference type="PROSITE" id="PS51257">
    <property type="entry name" value="PROKAR_LIPOPROTEIN"/>
    <property type="match status" value="1"/>
</dbReference>
<evidence type="ECO:0000313" key="3">
    <source>
        <dbReference type="Proteomes" id="UP000451233"/>
    </source>
</evidence>
<name>A0A7K1XZS4_9SPHI</name>
<dbReference type="InterPro" id="IPR013783">
    <property type="entry name" value="Ig-like_fold"/>
</dbReference>
<feature type="chain" id="PRO_5029761594" description="Fibronectin type-III domain-containing protein" evidence="1">
    <location>
        <begin position="21"/>
        <end position="229"/>
    </location>
</feature>
<accession>A0A7K1XZS4</accession>
<keyword evidence="1" id="KW-0732">Signal</keyword>
<organism evidence="2 3">
    <name type="scientific">Hufsiella ginkgonis</name>
    <dbReference type="NCBI Taxonomy" id="2695274"/>
    <lineage>
        <taxon>Bacteria</taxon>
        <taxon>Pseudomonadati</taxon>
        <taxon>Bacteroidota</taxon>
        <taxon>Sphingobacteriia</taxon>
        <taxon>Sphingobacteriales</taxon>
        <taxon>Sphingobacteriaceae</taxon>
        <taxon>Hufsiella</taxon>
    </lineage>
</organism>
<dbReference type="Gene3D" id="2.60.40.10">
    <property type="entry name" value="Immunoglobulins"/>
    <property type="match status" value="1"/>
</dbReference>
<evidence type="ECO:0000256" key="1">
    <source>
        <dbReference type="SAM" id="SignalP"/>
    </source>
</evidence>
<reference evidence="2 3" key="1">
    <citation type="submission" date="2019-11" db="EMBL/GenBank/DDBJ databases">
        <title>Pedobacter sp. HMF7056 Genome sequencing and assembly.</title>
        <authorList>
            <person name="Kang H."/>
            <person name="Kim H."/>
            <person name="Joh K."/>
        </authorList>
    </citation>
    <scope>NUCLEOTIDE SEQUENCE [LARGE SCALE GENOMIC DNA]</scope>
    <source>
        <strain evidence="2 3">HMF7056</strain>
    </source>
</reference>
<proteinExistence type="predicted"/>
<dbReference type="RefSeq" id="WP_160906993.1">
    <property type="nucleotide sequence ID" value="NZ_WVHS01000002.1"/>
</dbReference>
<evidence type="ECO:0008006" key="4">
    <source>
        <dbReference type="Google" id="ProtNLM"/>
    </source>
</evidence>
<keyword evidence="3" id="KW-1185">Reference proteome</keyword>
<gene>
    <name evidence="2" type="ORF">GS398_12045</name>
</gene>